<organism evidence="3 4">
    <name type="scientific">Paracoccus panacisoli</name>
    <dbReference type="NCBI Taxonomy" id="1510163"/>
    <lineage>
        <taxon>Bacteria</taxon>
        <taxon>Pseudomonadati</taxon>
        <taxon>Pseudomonadota</taxon>
        <taxon>Alphaproteobacteria</taxon>
        <taxon>Rhodobacterales</taxon>
        <taxon>Paracoccaceae</taxon>
        <taxon>Paracoccus</taxon>
    </lineage>
</organism>
<evidence type="ECO:0000259" key="2">
    <source>
        <dbReference type="Pfam" id="PF03372"/>
    </source>
</evidence>
<keyword evidence="3" id="KW-0378">Hydrolase</keyword>
<feature type="compositionally biased region" description="Low complexity" evidence="1">
    <location>
        <begin position="27"/>
        <end position="41"/>
    </location>
</feature>
<protein>
    <submittedName>
        <fullName evidence="3">Endonuclease/exonuclease/phosphatase family protein</fullName>
    </submittedName>
</protein>
<feature type="region of interest" description="Disordered" evidence="1">
    <location>
        <begin position="26"/>
        <end position="66"/>
    </location>
</feature>
<keyword evidence="4" id="KW-1185">Reference proteome</keyword>
<evidence type="ECO:0000313" key="4">
    <source>
        <dbReference type="Proteomes" id="UP001589920"/>
    </source>
</evidence>
<feature type="region of interest" description="Disordered" evidence="1">
    <location>
        <begin position="313"/>
        <end position="353"/>
    </location>
</feature>
<proteinExistence type="predicted"/>
<dbReference type="Pfam" id="PF03372">
    <property type="entry name" value="Exo_endo_phos"/>
    <property type="match status" value="1"/>
</dbReference>
<sequence>MGLRRGLATLAAAALVAAGPQIGLSDPGGAAPAAAERGAAPDTGVVSPERTGPPPSPAPAAGAEAGALPAPTLGTLRIATFSPELTRKGPGLLLKDITDGKDAQIAAVVQVIAAARADVLLLTGIDWDHDGLALAALAARLEAAGARYPHRYASQPNSGMATALDLDGDGRTGTADDAQGFGLFTGQGGMAVLSRLPLGAVTDHAGVLWRDLPGNLMPPAPPEVAAVQRLSSAAHWEVPIETPGGPLRLLAWSATPPVFDGPEDRNGRRNHDEAAFWLTRLPPARFVLVGDGNLDPEDGEGRPEALRALIAQTQDPRPASAGGAATARDSAKAGQRGNPALDTADWPEADGPGNLRVDLVLPSRDLTVRASGVLWPVPGAPLAEAVAAASRHRLVWVDVEVAP</sequence>
<name>A0ABV6T373_9RHOB</name>
<keyword evidence="3" id="KW-0540">Nuclease</keyword>
<comment type="caution">
    <text evidence="3">The sequence shown here is derived from an EMBL/GenBank/DDBJ whole genome shotgun (WGS) entry which is preliminary data.</text>
</comment>
<dbReference type="EMBL" id="JBHMQU010000023">
    <property type="protein sequence ID" value="MFC0811718.1"/>
    <property type="molecule type" value="Genomic_DNA"/>
</dbReference>
<dbReference type="InterPro" id="IPR005135">
    <property type="entry name" value="Endo/exonuclease/phosphatase"/>
</dbReference>
<reference evidence="3 4" key="1">
    <citation type="submission" date="2024-09" db="EMBL/GenBank/DDBJ databases">
        <authorList>
            <person name="Sun Q."/>
            <person name="Mori K."/>
        </authorList>
    </citation>
    <scope>NUCLEOTIDE SEQUENCE [LARGE SCALE GENOMIC DNA]</scope>
    <source>
        <strain evidence="3 4">KCTC 42086</strain>
    </source>
</reference>
<accession>A0ABV6T373</accession>
<dbReference type="Proteomes" id="UP001589920">
    <property type="component" value="Unassembled WGS sequence"/>
</dbReference>
<dbReference type="RefSeq" id="WP_394319130.1">
    <property type="nucleotide sequence ID" value="NZ_JBHMQU010000023.1"/>
</dbReference>
<gene>
    <name evidence="3" type="ORF">ACFHYO_06270</name>
</gene>
<evidence type="ECO:0000256" key="1">
    <source>
        <dbReference type="SAM" id="MobiDB-lite"/>
    </source>
</evidence>
<dbReference type="InterPro" id="IPR036691">
    <property type="entry name" value="Endo/exonu/phosph_ase_sf"/>
</dbReference>
<dbReference type="GO" id="GO:0004519">
    <property type="term" value="F:endonuclease activity"/>
    <property type="evidence" value="ECO:0007669"/>
    <property type="project" value="UniProtKB-KW"/>
</dbReference>
<keyword evidence="3" id="KW-0255">Endonuclease</keyword>
<evidence type="ECO:0000313" key="3">
    <source>
        <dbReference type="EMBL" id="MFC0811718.1"/>
    </source>
</evidence>
<feature type="domain" description="Endonuclease/exonuclease/phosphatase" evidence="2">
    <location>
        <begin position="100"/>
        <end position="392"/>
    </location>
</feature>
<dbReference type="SUPFAM" id="SSF56219">
    <property type="entry name" value="DNase I-like"/>
    <property type="match status" value="1"/>
</dbReference>
<dbReference type="Gene3D" id="3.60.10.10">
    <property type="entry name" value="Endonuclease/exonuclease/phosphatase"/>
    <property type="match status" value="1"/>
</dbReference>